<dbReference type="AlphaFoldDB" id="A0A914GV26"/>
<sequence>MIINVLQIVLTFYSATNVGAAGSGQIEEYFEAGPSFAKAIITCGRHIVSTPLRYKSEQNDEEIELSVTKDKVGKGANGKFYVGFTGREHRLASLPRNKCVAIKKIKSSEIEKYSNTIRVLKWIQRHIDAANRRHIVQLFDAGHEEATNLLIIVSELGDETLKERLYAENRTFLVEEMAMKIVVPLLELHPVAMHLDVKPCNYVFVKSDGDALKLIDFDGADLLLGFANNVQQNQSKIPEVVAHTKQYMSPEQDEHIFKRRRELSVKADIWAIGIIIYEIILQHKYYDYLFSKEEDLDVNSVLHYIGNYYRGYQITSEEDNDEAVQFNLLDFDNGEWLLADKYYDTLAHILRVAADYPLLFHLIIVF</sequence>
<dbReference type="PANTHER" id="PTHR44167">
    <property type="entry name" value="OVARIAN-SPECIFIC SERINE/THREONINE-PROTEIN KINASE LOK-RELATED"/>
    <property type="match status" value="1"/>
</dbReference>
<dbReference type="GO" id="GO:0005737">
    <property type="term" value="C:cytoplasm"/>
    <property type="evidence" value="ECO:0007669"/>
    <property type="project" value="TreeGrafter"/>
</dbReference>
<proteinExistence type="predicted"/>
<evidence type="ECO:0000313" key="3">
    <source>
        <dbReference type="Proteomes" id="UP000887572"/>
    </source>
</evidence>
<dbReference type="Proteomes" id="UP000887572">
    <property type="component" value="Unplaced"/>
</dbReference>
<dbReference type="Gene3D" id="1.10.510.10">
    <property type="entry name" value="Transferase(Phosphotransferase) domain 1"/>
    <property type="match status" value="1"/>
</dbReference>
<evidence type="ECO:0000259" key="2">
    <source>
        <dbReference type="PROSITE" id="PS50011"/>
    </source>
</evidence>
<dbReference type="WBParaSite" id="Gr19_v10_g1067.t1">
    <property type="protein sequence ID" value="Gr19_v10_g1067.t1"/>
    <property type="gene ID" value="Gr19_v10_g1067"/>
</dbReference>
<dbReference type="Pfam" id="PF00069">
    <property type="entry name" value="Pkinase"/>
    <property type="match status" value="1"/>
</dbReference>
<evidence type="ECO:0000313" key="4">
    <source>
        <dbReference type="WBParaSite" id="Gr19_v10_g1067.t1"/>
    </source>
</evidence>
<protein>
    <submittedName>
        <fullName evidence="4">Protein kinase domain-containing protein</fullName>
    </submittedName>
</protein>
<evidence type="ECO:0000256" key="1">
    <source>
        <dbReference type="SAM" id="SignalP"/>
    </source>
</evidence>
<dbReference type="GO" id="GO:0044773">
    <property type="term" value="P:mitotic DNA damage checkpoint signaling"/>
    <property type="evidence" value="ECO:0007669"/>
    <property type="project" value="TreeGrafter"/>
</dbReference>
<dbReference type="GO" id="GO:0005634">
    <property type="term" value="C:nucleus"/>
    <property type="evidence" value="ECO:0007669"/>
    <property type="project" value="TreeGrafter"/>
</dbReference>
<dbReference type="PROSITE" id="PS50011">
    <property type="entry name" value="PROTEIN_KINASE_DOM"/>
    <property type="match status" value="1"/>
</dbReference>
<dbReference type="SUPFAM" id="SSF56112">
    <property type="entry name" value="Protein kinase-like (PK-like)"/>
    <property type="match status" value="1"/>
</dbReference>
<dbReference type="InterPro" id="IPR000719">
    <property type="entry name" value="Prot_kinase_dom"/>
</dbReference>
<dbReference type="GO" id="GO:0005524">
    <property type="term" value="F:ATP binding"/>
    <property type="evidence" value="ECO:0007669"/>
    <property type="project" value="InterPro"/>
</dbReference>
<reference evidence="4" key="1">
    <citation type="submission" date="2022-11" db="UniProtKB">
        <authorList>
            <consortium name="WormBaseParasite"/>
        </authorList>
    </citation>
    <scope>IDENTIFICATION</scope>
</reference>
<name>A0A914GV26_GLORO</name>
<keyword evidence="3" id="KW-1185">Reference proteome</keyword>
<dbReference type="SMART" id="SM00220">
    <property type="entry name" value="S_TKc"/>
    <property type="match status" value="1"/>
</dbReference>
<dbReference type="InterPro" id="IPR011009">
    <property type="entry name" value="Kinase-like_dom_sf"/>
</dbReference>
<keyword evidence="1" id="KW-0732">Signal</keyword>
<feature type="signal peptide" evidence="1">
    <location>
        <begin position="1"/>
        <end position="20"/>
    </location>
</feature>
<feature type="domain" description="Protein kinase" evidence="2">
    <location>
        <begin position="66"/>
        <end position="366"/>
    </location>
</feature>
<dbReference type="PANTHER" id="PTHR44167:SF18">
    <property type="entry name" value="PROTEIN KINASE DOMAIN-CONTAINING PROTEIN"/>
    <property type="match status" value="1"/>
</dbReference>
<dbReference type="GO" id="GO:0004674">
    <property type="term" value="F:protein serine/threonine kinase activity"/>
    <property type="evidence" value="ECO:0007669"/>
    <property type="project" value="TreeGrafter"/>
</dbReference>
<feature type="chain" id="PRO_5036834146" evidence="1">
    <location>
        <begin position="21"/>
        <end position="366"/>
    </location>
</feature>
<organism evidence="3 4">
    <name type="scientific">Globodera rostochiensis</name>
    <name type="common">Golden nematode worm</name>
    <name type="synonym">Heterodera rostochiensis</name>
    <dbReference type="NCBI Taxonomy" id="31243"/>
    <lineage>
        <taxon>Eukaryota</taxon>
        <taxon>Metazoa</taxon>
        <taxon>Ecdysozoa</taxon>
        <taxon>Nematoda</taxon>
        <taxon>Chromadorea</taxon>
        <taxon>Rhabditida</taxon>
        <taxon>Tylenchina</taxon>
        <taxon>Tylenchomorpha</taxon>
        <taxon>Tylenchoidea</taxon>
        <taxon>Heteroderidae</taxon>
        <taxon>Heteroderinae</taxon>
        <taxon>Globodera</taxon>
    </lineage>
</organism>
<accession>A0A914GV26</accession>